<organism evidence="4 5">
    <name type="scientific">Malassezia obtusa</name>
    <dbReference type="NCBI Taxonomy" id="76774"/>
    <lineage>
        <taxon>Eukaryota</taxon>
        <taxon>Fungi</taxon>
        <taxon>Dikarya</taxon>
        <taxon>Basidiomycota</taxon>
        <taxon>Ustilaginomycotina</taxon>
        <taxon>Malasseziomycetes</taxon>
        <taxon>Malasseziales</taxon>
        <taxon>Malasseziaceae</taxon>
        <taxon>Malassezia</taxon>
    </lineage>
</organism>
<name>A0AAF0E263_9BASI</name>
<accession>A0AAF0E263</accession>
<feature type="region of interest" description="Disordered" evidence="3">
    <location>
        <begin position="315"/>
        <end position="345"/>
    </location>
</feature>
<dbReference type="InterPro" id="IPR021622">
    <property type="entry name" value="Afadin/alpha-actinin-bd"/>
</dbReference>
<keyword evidence="5" id="KW-1185">Reference proteome</keyword>
<evidence type="ECO:0000256" key="2">
    <source>
        <dbReference type="ARBA" id="ARBA00023054"/>
    </source>
</evidence>
<dbReference type="Proteomes" id="UP001214603">
    <property type="component" value="Chromosome 6"/>
</dbReference>
<gene>
    <name evidence="4" type="ORF">MOBT1_002551</name>
</gene>
<keyword evidence="2" id="KW-0175">Coiled coil</keyword>
<proteinExistence type="inferred from homology"/>
<dbReference type="EMBL" id="CP119939">
    <property type="protein sequence ID" value="WFD03855.1"/>
    <property type="molecule type" value="Genomic_DNA"/>
</dbReference>
<evidence type="ECO:0000313" key="4">
    <source>
        <dbReference type="EMBL" id="WFD03855.1"/>
    </source>
</evidence>
<reference evidence="4" key="1">
    <citation type="submission" date="2023-03" db="EMBL/GenBank/DDBJ databases">
        <title>Mating type loci evolution in Malassezia.</title>
        <authorList>
            <person name="Coelho M.A."/>
        </authorList>
    </citation>
    <scope>NUCLEOTIDE SEQUENCE</scope>
    <source>
        <strain evidence="4">CBS 7876</strain>
    </source>
</reference>
<evidence type="ECO:0000256" key="1">
    <source>
        <dbReference type="ARBA" id="ARBA00009291"/>
    </source>
</evidence>
<comment type="similarity">
    <text evidence="1">Belongs to the ADIP family.</text>
</comment>
<protein>
    <submittedName>
        <fullName evidence="4">Uncharacterized protein</fullName>
    </submittedName>
</protein>
<sequence>MASDALTFEELRDLFVARGYHKTPLSLDGLPDKSRAVLLDVLRALVREHDEEAAVQAQLLARNRELEHSVQRTQRHTRQASEQTHSTEARLHAAETQLESAQRALRAEQAAHRTTREQLARTRREMQHIKAGAAQHRTVTERGAERLRDRMASATLSNLKALVPDIRIASPAFVAKAGVAEAGAEQQLAAAEQRSAALMEGTHALKQLAVDALDALHQADVRLQKILDVEAPREARPRVRADAPDVAHIFPPLRPLVTDDTEETHPARRRLWTLSRALQEHVAQLSQWAAARHVRRDAQSELAAVEAELGEVEAQLGGGGVRDEGGGVGADVFDSSETKRRRVSD</sequence>
<dbReference type="AlphaFoldDB" id="A0AAF0E263"/>
<evidence type="ECO:0000313" key="5">
    <source>
        <dbReference type="Proteomes" id="UP001214603"/>
    </source>
</evidence>
<evidence type="ECO:0000256" key="3">
    <source>
        <dbReference type="SAM" id="MobiDB-lite"/>
    </source>
</evidence>
<dbReference type="Pfam" id="PF11559">
    <property type="entry name" value="ADIP"/>
    <property type="match status" value="1"/>
</dbReference>
<feature type="region of interest" description="Disordered" evidence="3">
    <location>
        <begin position="67"/>
        <end position="89"/>
    </location>
</feature>